<reference evidence="2" key="1">
    <citation type="submission" date="2022-07" db="EMBL/GenBank/DDBJ databases">
        <title>Genome analysis of Parmales, a sister group of diatoms, reveals the evolutionary specialization of diatoms from phago-mixotrophs to photoautotrophs.</title>
        <authorList>
            <person name="Ban H."/>
            <person name="Sato S."/>
            <person name="Yoshikawa S."/>
            <person name="Kazumasa Y."/>
            <person name="Nakamura Y."/>
            <person name="Ichinomiya M."/>
            <person name="Saitoh K."/>
            <person name="Sato N."/>
            <person name="Blanc-Mathieu R."/>
            <person name="Endo H."/>
            <person name="Kuwata A."/>
            <person name="Ogata H."/>
        </authorList>
    </citation>
    <scope>NUCLEOTIDE SEQUENCE</scope>
</reference>
<dbReference type="OrthoDB" id="568099at2759"/>
<proteinExistence type="predicted"/>
<dbReference type="Proteomes" id="UP001165082">
    <property type="component" value="Unassembled WGS sequence"/>
</dbReference>
<feature type="non-terminal residue" evidence="2">
    <location>
        <position position="1"/>
    </location>
</feature>
<dbReference type="EMBL" id="BRXZ01005697">
    <property type="protein sequence ID" value="GMH48521.1"/>
    <property type="molecule type" value="Genomic_DNA"/>
</dbReference>
<dbReference type="InterPro" id="IPR029058">
    <property type="entry name" value="AB_hydrolase_fold"/>
</dbReference>
<gene>
    <name evidence="2" type="ORF">TrRE_jg2879</name>
</gene>
<dbReference type="InterPro" id="IPR000073">
    <property type="entry name" value="AB_hydrolase_1"/>
</dbReference>
<sequence length="246" mass="26288">LLPPSSRPPVVVFNHGYLGSRLDLHPLLSALAKRGIICVAPDYPESLSGPYDTSWSPEAALTRVDILDAVLAHVGSSYPTTSGRVGLMGHSLGSGLASGYDAGDPRSPRCCIAGFRAVGDKAKDSDFLVVASGGDSVCPSNFVMERVEDARGNNAKVGGSGEVRGIFLDDFNHIDFLSAETNDAMVEFLSPLLPIARTLKVPLLDFDKYAESPKSRECLDAIEGEVVEFFSRHLFDETVSGDLKNT</sequence>
<protein>
    <recommendedName>
        <fullName evidence="1">AB hydrolase-1 domain-containing protein</fullName>
    </recommendedName>
</protein>
<feature type="domain" description="AB hydrolase-1" evidence="1">
    <location>
        <begin position="12"/>
        <end position="156"/>
    </location>
</feature>
<comment type="caution">
    <text evidence="2">The sequence shown here is derived from an EMBL/GenBank/DDBJ whole genome shotgun (WGS) entry which is preliminary data.</text>
</comment>
<dbReference type="AlphaFoldDB" id="A0A9W6ZA76"/>
<dbReference type="SUPFAM" id="SSF53474">
    <property type="entry name" value="alpha/beta-Hydrolases"/>
    <property type="match status" value="1"/>
</dbReference>
<keyword evidence="3" id="KW-1185">Reference proteome</keyword>
<evidence type="ECO:0000313" key="3">
    <source>
        <dbReference type="Proteomes" id="UP001165082"/>
    </source>
</evidence>
<organism evidence="2 3">
    <name type="scientific">Triparma retinervis</name>
    <dbReference type="NCBI Taxonomy" id="2557542"/>
    <lineage>
        <taxon>Eukaryota</taxon>
        <taxon>Sar</taxon>
        <taxon>Stramenopiles</taxon>
        <taxon>Ochrophyta</taxon>
        <taxon>Bolidophyceae</taxon>
        <taxon>Parmales</taxon>
        <taxon>Triparmaceae</taxon>
        <taxon>Triparma</taxon>
    </lineage>
</organism>
<dbReference type="Pfam" id="PF12697">
    <property type="entry name" value="Abhydrolase_6"/>
    <property type="match status" value="1"/>
</dbReference>
<dbReference type="Gene3D" id="3.40.50.1820">
    <property type="entry name" value="alpha/beta hydrolase"/>
    <property type="match status" value="1"/>
</dbReference>
<name>A0A9W6ZA76_9STRA</name>
<accession>A0A9W6ZA76</accession>
<evidence type="ECO:0000313" key="2">
    <source>
        <dbReference type="EMBL" id="GMH48521.1"/>
    </source>
</evidence>
<evidence type="ECO:0000259" key="1">
    <source>
        <dbReference type="Pfam" id="PF12697"/>
    </source>
</evidence>